<evidence type="ECO:0000313" key="1">
    <source>
        <dbReference type="EMBL" id="KAF4646430.1"/>
    </source>
</evidence>
<feature type="non-terminal residue" evidence="1">
    <location>
        <position position="1"/>
    </location>
</feature>
<proteinExistence type="predicted"/>
<dbReference type="EMBL" id="JAAPAO010003490">
    <property type="protein sequence ID" value="KAF4646430.1"/>
    <property type="molecule type" value="Genomic_DNA"/>
</dbReference>
<sequence>APTTNGNEFDLTVVDKWLGCMTVQKNIKQLDMFNAIACTMALDWQNLTLTPIKECKKCLVSNIQH</sequence>
<name>A0A7J6KHH8_PERCH</name>
<organism evidence="1 2">
    <name type="scientific">Perkinsus chesapeaki</name>
    <name type="common">Clam parasite</name>
    <name type="synonym">Perkinsus andrewsi</name>
    <dbReference type="NCBI Taxonomy" id="330153"/>
    <lineage>
        <taxon>Eukaryota</taxon>
        <taxon>Sar</taxon>
        <taxon>Alveolata</taxon>
        <taxon>Perkinsozoa</taxon>
        <taxon>Perkinsea</taxon>
        <taxon>Perkinsida</taxon>
        <taxon>Perkinsidae</taxon>
        <taxon>Perkinsus</taxon>
    </lineage>
</organism>
<dbReference type="AlphaFoldDB" id="A0A7J6KHH8"/>
<comment type="caution">
    <text evidence="1">The sequence shown here is derived from an EMBL/GenBank/DDBJ whole genome shotgun (WGS) entry which is preliminary data.</text>
</comment>
<keyword evidence="2" id="KW-1185">Reference proteome</keyword>
<protein>
    <submittedName>
        <fullName evidence="1">Uncharacterized protein</fullName>
    </submittedName>
</protein>
<accession>A0A7J6KHH8</accession>
<gene>
    <name evidence="1" type="ORF">FOL47_006281</name>
</gene>
<dbReference type="Proteomes" id="UP000591131">
    <property type="component" value="Unassembled WGS sequence"/>
</dbReference>
<evidence type="ECO:0000313" key="2">
    <source>
        <dbReference type="Proteomes" id="UP000591131"/>
    </source>
</evidence>
<reference evidence="1 2" key="1">
    <citation type="submission" date="2020-04" db="EMBL/GenBank/DDBJ databases">
        <title>Perkinsus chesapeaki whole genome sequence.</title>
        <authorList>
            <person name="Bogema D.R."/>
        </authorList>
    </citation>
    <scope>NUCLEOTIDE SEQUENCE [LARGE SCALE GENOMIC DNA]</scope>
    <source>
        <strain evidence="1">ATCC PRA-425</strain>
    </source>
</reference>